<evidence type="ECO:0000313" key="4">
    <source>
        <dbReference type="Proteomes" id="UP000054771"/>
    </source>
</evidence>
<feature type="region of interest" description="Disordered" evidence="1">
    <location>
        <begin position="258"/>
        <end position="287"/>
    </location>
</feature>
<evidence type="ECO:0000256" key="2">
    <source>
        <dbReference type="SAM" id="Phobius"/>
    </source>
</evidence>
<dbReference type="PANTHER" id="PTHR42029">
    <property type="entry name" value="AN04G07800"/>
    <property type="match status" value="1"/>
</dbReference>
<evidence type="ECO:0000256" key="1">
    <source>
        <dbReference type="SAM" id="MobiDB-lite"/>
    </source>
</evidence>
<dbReference type="AlphaFoldDB" id="A0A0U5FRT3"/>
<feature type="transmembrane region" description="Helical" evidence="2">
    <location>
        <begin position="73"/>
        <end position="90"/>
    </location>
</feature>
<dbReference type="OMA" id="NIIYRYE"/>
<keyword evidence="2" id="KW-0472">Membrane</keyword>
<keyword evidence="2" id="KW-0812">Transmembrane</keyword>
<evidence type="ECO:0008006" key="5">
    <source>
        <dbReference type="Google" id="ProtNLM"/>
    </source>
</evidence>
<feature type="transmembrane region" description="Helical" evidence="2">
    <location>
        <begin position="184"/>
        <end position="209"/>
    </location>
</feature>
<dbReference type="STRING" id="454130.A0A0U5FRT3"/>
<dbReference type="PANTHER" id="PTHR42029:SF3">
    <property type="entry name" value="AN04G07800"/>
    <property type="match status" value="1"/>
</dbReference>
<protein>
    <recommendedName>
        <fullName evidence="5">Integral membrane protein</fullName>
    </recommendedName>
</protein>
<feature type="transmembrane region" description="Helical" evidence="2">
    <location>
        <begin position="110"/>
        <end position="133"/>
    </location>
</feature>
<dbReference type="Proteomes" id="UP000054771">
    <property type="component" value="Unassembled WGS sequence"/>
</dbReference>
<evidence type="ECO:0000313" key="3">
    <source>
        <dbReference type="EMBL" id="CEL01335.1"/>
    </source>
</evidence>
<proteinExistence type="predicted"/>
<dbReference type="OrthoDB" id="5420247at2759"/>
<keyword evidence="4" id="KW-1185">Reference proteome</keyword>
<dbReference type="EMBL" id="CDMC01000001">
    <property type="protein sequence ID" value="CEL01335.1"/>
    <property type="molecule type" value="Genomic_DNA"/>
</dbReference>
<sequence>MESSDGRIERPTDPDGLVLEAWGQGLMVGSLVVMTAVIVANMKRHILLHKLILIELLLAIPHGAFIFNKPPVYGWYLSVSAIGLNVSWSLHNVIAWMKIKPFYSRRVSQAYIATVILVQPYWVLEIYANFTYFNNINRIFVVTRPLEPLFRDPWWICTTLSLFYTIKRGYNFGLVELATASPRFGIMLASMCLSIVFIIVDTCSVLGAFDSASLPIGVQPFWKLSFIFKCLCNAVILDDFKVALDRIRAYRLRASVSDTRPGPHHPDVGARRSVSVPRRATGVSSSEGALVVDVEDPQRMYS</sequence>
<name>A0A0U5FRT3_ASPCI</name>
<keyword evidence="2" id="KW-1133">Transmembrane helix</keyword>
<gene>
    <name evidence="3" type="ORF">ASPCAL00920</name>
</gene>
<reference evidence="4" key="1">
    <citation type="journal article" date="2016" name="Genome Announc.">
        <title>Draft genome sequences of fungus Aspergillus calidoustus.</title>
        <authorList>
            <person name="Horn F."/>
            <person name="Linde J."/>
            <person name="Mattern D.J."/>
            <person name="Walther G."/>
            <person name="Guthke R."/>
            <person name="Scherlach K."/>
            <person name="Martin K."/>
            <person name="Brakhage A.A."/>
            <person name="Petzke L."/>
            <person name="Valiante V."/>
        </authorList>
    </citation>
    <scope>NUCLEOTIDE SEQUENCE [LARGE SCALE GENOMIC DNA]</scope>
    <source>
        <strain evidence="4">SF006504</strain>
    </source>
</reference>
<accession>A0A0U5FRT3</accession>
<feature type="transmembrane region" description="Helical" evidence="2">
    <location>
        <begin position="21"/>
        <end position="40"/>
    </location>
</feature>
<organism evidence="3 4">
    <name type="scientific">Aspergillus calidoustus</name>
    <dbReference type="NCBI Taxonomy" id="454130"/>
    <lineage>
        <taxon>Eukaryota</taxon>
        <taxon>Fungi</taxon>
        <taxon>Dikarya</taxon>
        <taxon>Ascomycota</taxon>
        <taxon>Pezizomycotina</taxon>
        <taxon>Eurotiomycetes</taxon>
        <taxon>Eurotiomycetidae</taxon>
        <taxon>Eurotiales</taxon>
        <taxon>Aspergillaceae</taxon>
        <taxon>Aspergillus</taxon>
        <taxon>Aspergillus subgen. Nidulantes</taxon>
    </lineage>
</organism>
<feature type="transmembrane region" description="Helical" evidence="2">
    <location>
        <begin position="47"/>
        <end position="67"/>
    </location>
</feature>